<dbReference type="InterPro" id="IPR011545">
    <property type="entry name" value="DEAD/DEAH_box_helicase_dom"/>
</dbReference>
<dbReference type="SUPFAM" id="SSF52540">
    <property type="entry name" value="P-loop containing nucleoside triphosphate hydrolases"/>
    <property type="match status" value="1"/>
</dbReference>
<dbReference type="OrthoDB" id="64767at2759"/>
<dbReference type="InterPro" id="IPR027417">
    <property type="entry name" value="P-loop_NTPase"/>
</dbReference>
<keyword evidence="2" id="KW-0378">Hydrolase</keyword>
<dbReference type="RefSeq" id="XP_001019542.3">
    <property type="nucleotide sequence ID" value="XM_001019542.3"/>
</dbReference>
<dbReference type="Pfam" id="PF08148">
    <property type="entry name" value="DSHCT"/>
    <property type="match status" value="1"/>
</dbReference>
<dbReference type="EMBL" id="GG662641">
    <property type="protein sequence ID" value="EAR99297.3"/>
    <property type="molecule type" value="Genomic_DNA"/>
</dbReference>
<dbReference type="GO" id="GO:0005524">
    <property type="term" value="F:ATP binding"/>
    <property type="evidence" value="ECO:0007669"/>
    <property type="project" value="UniProtKB-KW"/>
</dbReference>
<accession>Q23RU2</accession>
<protein>
    <submittedName>
        <fullName evidence="9">DEAD/DEAH-box helicase family protein</fullName>
    </submittedName>
</protein>
<dbReference type="SMART" id="SM01142">
    <property type="entry name" value="DSHCT"/>
    <property type="match status" value="1"/>
</dbReference>
<evidence type="ECO:0000259" key="8">
    <source>
        <dbReference type="PROSITE" id="PS51194"/>
    </source>
</evidence>
<dbReference type="InterPro" id="IPR014001">
    <property type="entry name" value="Helicase_ATP-bd"/>
</dbReference>
<evidence type="ECO:0000256" key="6">
    <source>
        <dbReference type="SAM" id="MobiDB-lite"/>
    </source>
</evidence>
<dbReference type="KEGG" id="tet:TTHERM_00628560"/>
<dbReference type="Pfam" id="PF00271">
    <property type="entry name" value="Helicase_C"/>
    <property type="match status" value="1"/>
</dbReference>
<dbReference type="GO" id="GO:0070478">
    <property type="term" value="P:nuclear-transcribed mRNA catabolic process, 3'-5' exonucleolytic nonsense-mediated decay"/>
    <property type="evidence" value="ECO:0007669"/>
    <property type="project" value="TreeGrafter"/>
</dbReference>
<evidence type="ECO:0000256" key="2">
    <source>
        <dbReference type="ARBA" id="ARBA00022801"/>
    </source>
</evidence>
<keyword evidence="4" id="KW-0067">ATP-binding</keyword>
<name>Q23RU2_TETTS</name>
<sequence>MTECDQQLVEEFEKIISLNTANKLEQVHSKSILGIQKGIIQFNVEDKGLGQGFIVNLEQKSNKKIIFNNSHYNPIHNDTFFSNLQTLRQKELKFIIEEEINQLDYEVLIDGFDNKNLNKELENQFTSKSIDEFNINSKNPFSVGFQFNELTNELVDFNNEMINVNFKNFSSEGYTGKIFQIGDKSSNVEDEDLSYKTKKYLPYSNKEQIEQDFLDLAKNIDEFCKQNEKTTETKKNSRSDKGKNENLMESEANKIIGEQRVKIFNKVQDQLNIQKVQEEDLFDFDKAQKEIKSYYESEVEKKNKISLVFKGKEVNEIIEQASQRLQIDELVNEPQNNEEDQYSLLSSTNPQKFFKEAKLKETEQVEALFQKNQWAVEDNQDVSIFQDKLPKERMAIQYPFELDNFQKRSILRLEEGQNVFVCAHTSAGKTVVAEYSIALAKKLKRKAIYTSPIKALSNQKYRDFKEKFGDDVGIITGDVSLNPTASCLIVTTEVLRNMLYKGHDIVRDIAWVIFDEVHYVNNQDRGVVWEETIILLPEYIGLVMLSATVPNHMDFANWVGRTKQRKIYVQKTLHRPVPLEHSIYYDGKIFIIKSANEGFNQENYQKINKYIKEQESNKKNIVNAKDKLKQEKKDKEIYKNTNLSQNAKAKQKFIQEKFIKQSNKTNKSGGNGPLTEAQQVKNVLKYCQKNELLPCVVFAFSKNIIKQLSESLGNLNLISHEESKQIEEFFNKASHKLKPRDLEVHQIRTLKDLMMRGIAVHHSDVIPFIKEVVEILFSKGLIKVLFATETFAMGINMPTKTVIFYSVKKFDSSQLRILNSSEYTQMSGRAGRRGLDLKGNVIILVTEPKRLPSKMELTKILDHKGEMLSSKFKITYELIMKLLSSRELDVTEMMKKSYSENDKYSQLPFNLKRTHEVQKKLKDIQQIVCPIKPLTMPTLPIEDFYQITQQMQQANKAYWSTETKYLQEEFAIPSYCQFIDEDYNDYLGLIVEFIKKEKYENYFVVMFAYEIQDKIVQPNFEKLGRSCFFTENNYKPYHIQVQKKDYIYELIELPARMISKIFDVGFDAKKTGLRNKDYLTNCANNLIYKMKNTYQDYRMIRNGKDLKYIKNKQEFLKDYKQVETESNQNDKAIYESIQDGYERSLCFTCNKKIEHFKLISQKNELQTEFDNLIKVLDEDDLAQHKNFQARLNLLKQLNYIDEDNLPQIKARLAKEIENIYVSELIVQGIFDELDEAEIAAILIGFVTQCKKKENESDYDPSKDYENHGFQYSINFFDAYTKTKEILLQVIQLEIDNEIIIVGKIEEALSEIFSPELMKVAYEWIQGKDFLHVTLLTDVQEGTIIRSMLRLDNLMKNIKNSAQYIGNNSLSLKIESCQEKMRRDIIFAQSLYLEEDNQ</sequence>
<dbReference type="PANTHER" id="PTHR12131:SF1">
    <property type="entry name" value="ATP-DEPENDENT RNA HELICASE SUPV3L1, MITOCHONDRIAL-RELATED"/>
    <property type="match status" value="1"/>
</dbReference>
<dbReference type="GO" id="GO:0003723">
    <property type="term" value="F:RNA binding"/>
    <property type="evidence" value="ECO:0007669"/>
    <property type="project" value="InterPro"/>
</dbReference>
<feature type="domain" description="Helicase C-terminal" evidence="8">
    <location>
        <begin position="679"/>
        <end position="883"/>
    </location>
</feature>
<dbReference type="FunFam" id="3.40.50.300:FF:000354">
    <property type="entry name" value="ATP-dependent RNA helicase SKI2"/>
    <property type="match status" value="1"/>
</dbReference>
<evidence type="ECO:0000259" key="7">
    <source>
        <dbReference type="PROSITE" id="PS51192"/>
    </source>
</evidence>
<dbReference type="SMART" id="SM00487">
    <property type="entry name" value="DEXDc"/>
    <property type="match status" value="1"/>
</dbReference>
<dbReference type="Gene3D" id="3.40.50.300">
    <property type="entry name" value="P-loop containing nucleotide triphosphate hydrolases"/>
    <property type="match status" value="2"/>
</dbReference>
<dbReference type="HOGENOM" id="CLU_002902_1_4_1"/>
<keyword evidence="1" id="KW-0547">Nucleotide-binding</keyword>
<evidence type="ECO:0000256" key="5">
    <source>
        <dbReference type="SAM" id="Coils"/>
    </source>
</evidence>
<keyword evidence="3 9" id="KW-0347">Helicase</keyword>
<proteinExistence type="predicted"/>
<evidence type="ECO:0000256" key="3">
    <source>
        <dbReference type="ARBA" id="ARBA00022806"/>
    </source>
</evidence>
<dbReference type="InterPro" id="IPR050699">
    <property type="entry name" value="RNA-DNA_Helicase"/>
</dbReference>
<feature type="region of interest" description="Disordered" evidence="6">
    <location>
        <begin position="228"/>
        <end position="248"/>
    </location>
</feature>
<dbReference type="GO" id="GO:0003724">
    <property type="term" value="F:RNA helicase activity"/>
    <property type="evidence" value="ECO:0007669"/>
    <property type="project" value="InterPro"/>
</dbReference>
<dbReference type="FunCoup" id="Q23RU2">
    <property type="interactions" value="419"/>
</dbReference>
<feature type="coiled-coil region" evidence="5">
    <location>
        <begin position="611"/>
        <end position="641"/>
    </location>
</feature>
<dbReference type="SMART" id="SM00490">
    <property type="entry name" value="HELICc"/>
    <property type="match status" value="1"/>
</dbReference>
<dbReference type="eggNOG" id="KOG0947">
    <property type="taxonomic scope" value="Eukaryota"/>
</dbReference>
<reference evidence="10" key="1">
    <citation type="journal article" date="2006" name="PLoS Biol.">
        <title>Macronuclear genome sequence of the ciliate Tetrahymena thermophila, a model eukaryote.</title>
        <authorList>
            <person name="Eisen J.A."/>
            <person name="Coyne R.S."/>
            <person name="Wu M."/>
            <person name="Wu D."/>
            <person name="Thiagarajan M."/>
            <person name="Wortman J.R."/>
            <person name="Badger J.H."/>
            <person name="Ren Q."/>
            <person name="Amedeo P."/>
            <person name="Jones K.M."/>
            <person name="Tallon L.J."/>
            <person name="Delcher A.L."/>
            <person name="Salzberg S.L."/>
            <person name="Silva J.C."/>
            <person name="Haas B.J."/>
            <person name="Majoros W.H."/>
            <person name="Farzad M."/>
            <person name="Carlton J.M."/>
            <person name="Smith R.K. Jr."/>
            <person name="Garg J."/>
            <person name="Pearlman R.E."/>
            <person name="Karrer K.M."/>
            <person name="Sun L."/>
            <person name="Manning G."/>
            <person name="Elde N.C."/>
            <person name="Turkewitz A.P."/>
            <person name="Asai D.J."/>
            <person name="Wilkes D.E."/>
            <person name="Wang Y."/>
            <person name="Cai H."/>
            <person name="Collins K."/>
            <person name="Stewart B.A."/>
            <person name="Lee S.R."/>
            <person name="Wilamowska K."/>
            <person name="Weinberg Z."/>
            <person name="Ruzzo W.L."/>
            <person name="Wloga D."/>
            <person name="Gaertig J."/>
            <person name="Frankel J."/>
            <person name="Tsao C.-C."/>
            <person name="Gorovsky M.A."/>
            <person name="Keeling P.J."/>
            <person name="Waller R.F."/>
            <person name="Patron N.J."/>
            <person name="Cherry J.M."/>
            <person name="Stover N.A."/>
            <person name="Krieger C.J."/>
            <person name="del Toro C."/>
            <person name="Ryder H.F."/>
            <person name="Williamson S.C."/>
            <person name="Barbeau R.A."/>
            <person name="Hamilton E.P."/>
            <person name="Orias E."/>
        </authorList>
    </citation>
    <scope>NUCLEOTIDE SEQUENCE [LARGE SCALE GENOMIC DNA]</scope>
    <source>
        <strain evidence="10">SB210</strain>
    </source>
</reference>
<evidence type="ECO:0000313" key="9">
    <source>
        <dbReference type="EMBL" id="EAR99297.3"/>
    </source>
</evidence>
<feature type="domain" description="Helicase ATP-binding" evidence="7">
    <location>
        <begin position="410"/>
        <end position="567"/>
    </location>
</feature>
<dbReference type="GO" id="GO:0055087">
    <property type="term" value="C:Ski complex"/>
    <property type="evidence" value="ECO:0007669"/>
    <property type="project" value="TreeGrafter"/>
</dbReference>
<keyword evidence="5" id="KW-0175">Coiled coil</keyword>
<dbReference type="CDD" id="cd18795">
    <property type="entry name" value="SF2_C_Ski2"/>
    <property type="match status" value="1"/>
</dbReference>
<dbReference type="InParanoid" id="Q23RU2"/>
<organism evidence="9 10">
    <name type="scientific">Tetrahymena thermophila (strain SB210)</name>
    <dbReference type="NCBI Taxonomy" id="312017"/>
    <lineage>
        <taxon>Eukaryota</taxon>
        <taxon>Sar</taxon>
        <taxon>Alveolata</taxon>
        <taxon>Ciliophora</taxon>
        <taxon>Intramacronucleata</taxon>
        <taxon>Oligohymenophorea</taxon>
        <taxon>Hymenostomatida</taxon>
        <taxon>Tetrahymenina</taxon>
        <taxon>Tetrahymenidae</taxon>
        <taxon>Tetrahymena</taxon>
    </lineage>
</organism>
<dbReference type="STRING" id="312017.Q23RU2"/>
<dbReference type="GeneID" id="7828872"/>
<dbReference type="GO" id="GO:0016787">
    <property type="term" value="F:hydrolase activity"/>
    <property type="evidence" value="ECO:0007669"/>
    <property type="project" value="UniProtKB-KW"/>
</dbReference>
<dbReference type="InterPro" id="IPR012961">
    <property type="entry name" value="Ski2/MTR4_C"/>
</dbReference>
<dbReference type="PROSITE" id="PS51192">
    <property type="entry name" value="HELICASE_ATP_BIND_1"/>
    <property type="match status" value="1"/>
</dbReference>
<dbReference type="InterPro" id="IPR001650">
    <property type="entry name" value="Helicase_C-like"/>
</dbReference>
<keyword evidence="10" id="KW-1185">Reference proteome</keyword>
<dbReference type="PROSITE" id="PS51194">
    <property type="entry name" value="HELICASE_CTER"/>
    <property type="match status" value="1"/>
</dbReference>
<evidence type="ECO:0000256" key="1">
    <source>
        <dbReference type="ARBA" id="ARBA00022741"/>
    </source>
</evidence>
<gene>
    <name evidence="9" type="ORF">TTHERM_00628560</name>
</gene>
<dbReference type="PIRSF" id="PIRSF005198">
    <property type="entry name" value="Antiviral_helicase_SKI2"/>
    <property type="match status" value="1"/>
</dbReference>
<evidence type="ECO:0000256" key="4">
    <source>
        <dbReference type="ARBA" id="ARBA00022840"/>
    </source>
</evidence>
<dbReference type="Proteomes" id="UP000009168">
    <property type="component" value="Unassembled WGS sequence"/>
</dbReference>
<dbReference type="InterPro" id="IPR016438">
    <property type="entry name" value="SKI2-like"/>
</dbReference>
<dbReference type="PANTHER" id="PTHR12131">
    <property type="entry name" value="ATP-DEPENDENT RNA AND DNA HELICASE"/>
    <property type="match status" value="1"/>
</dbReference>
<feature type="compositionally biased region" description="Basic and acidic residues" evidence="6">
    <location>
        <begin position="228"/>
        <end position="246"/>
    </location>
</feature>
<evidence type="ECO:0000313" key="10">
    <source>
        <dbReference type="Proteomes" id="UP000009168"/>
    </source>
</evidence>
<dbReference type="Pfam" id="PF00270">
    <property type="entry name" value="DEAD"/>
    <property type="match status" value="1"/>
</dbReference>
<dbReference type="Gene3D" id="1.10.3380.30">
    <property type="match status" value="1"/>
</dbReference>